<dbReference type="InterPro" id="IPR020561">
    <property type="entry name" value="PRibGlycinamid_synth_ATP-grasp"/>
</dbReference>
<evidence type="ECO:0000259" key="15">
    <source>
        <dbReference type="PROSITE" id="PS50975"/>
    </source>
</evidence>
<dbReference type="EC" id="6.3.4.13" evidence="3 13"/>
<evidence type="ECO:0000256" key="9">
    <source>
        <dbReference type="ARBA" id="ARBA00023211"/>
    </source>
</evidence>
<comment type="cofactor">
    <cofactor evidence="1">
        <name>Mn(2+)</name>
        <dbReference type="ChEBI" id="CHEBI:29035"/>
    </cofactor>
</comment>
<dbReference type="NCBIfam" id="TIGR00877">
    <property type="entry name" value="purD"/>
    <property type="match status" value="1"/>
</dbReference>
<reference evidence="16 17" key="1">
    <citation type="submission" date="2016-02" db="EMBL/GenBank/DDBJ databases">
        <title>Genome sequence of Clostridium colicanis DSM 13634.</title>
        <authorList>
            <person name="Poehlein A."/>
            <person name="Daniel R."/>
        </authorList>
    </citation>
    <scope>NUCLEOTIDE SEQUENCE [LARGE SCALE GENOMIC DNA]</scope>
    <source>
        <strain evidence="16 17">DSM 13634</strain>
    </source>
</reference>
<dbReference type="Gene3D" id="3.30.470.20">
    <property type="entry name" value="ATP-grasp fold, B domain"/>
    <property type="match status" value="1"/>
</dbReference>
<dbReference type="PROSITE" id="PS50975">
    <property type="entry name" value="ATP_GRASP"/>
    <property type="match status" value="1"/>
</dbReference>
<dbReference type="PANTHER" id="PTHR43472:SF1">
    <property type="entry name" value="PHOSPHORIBOSYLAMINE--GLYCINE LIGASE, CHLOROPLASTIC"/>
    <property type="match status" value="1"/>
</dbReference>
<keyword evidence="4 13" id="KW-0436">Ligase</keyword>
<comment type="catalytic activity">
    <reaction evidence="13">
        <text>5-phospho-beta-D-ribosylamine + glycine + ATP = N(1)-(5-phospho-beta-D-ribosyl)glycinamide + ADP + phosphate + H(+)</text>
        <dbReference type="Rhea" id="RHEA:17453"/>
        <dbReference type="ChEBI" id="CHEBI:15378"/>
        <dbReference type="ChEBI" id="CHEBI:30616"/>
        <dbReference type="ChEBI" id="CHEBI:43474"/>
        <dbReference type="ChEBI" id="CHEBI:57305"/>
        <dbReference type="ChEBI" id="CHEBI:58681"/>
        <dbReference type="ChEBI" id="CHEBI:143788"/>
        <dbReference type="ChEBI" id="CHEBI:456216"/>
        <dbReference type="EC" id="6.3.4.13"/>
    </reaction>
</comment>
<dbReference type="AlphaFoldDB" id="A0A151ALU2"/>
<dbReference type="InterPro" id="IPR000115">
    <property type="entry name" value="PRibGlycinamide_synth"/>
</dbReference>
<dbReference type="InterPro" id="IPR037123">
    <property type="entry name" value="PRibGlycinamide_synth_C_sf"/>
</dbReference>
<dbReference type="GO" id="GO:0046872">
    <property type="term" value="F:metal ion binding"/>
    <property type="evidence" value="ECO:0007669"/>
    <property type="project" value="UniProtKB-KW"/>
</dbReference>
<dbReference type="GO" id="GO:0004637">
    <property type="term" value="F:phosphoribosylamine-glycine ligase activity"/>
    <property type="evidence" value="ECO:0007669"/>
    <property type="project" value="UniProtKB-UniRule"/>
</dbReference>
<comment type="caution">
    <text evidence="16">The sequence shown here is derived from an EMBL/GenBank/DDBJ whole genome shotgun (WGS) entry which is preliminary data.</text>
</comment>
<dbReference type="GO" id="GO:0005524">
    <property type="term" value="F:ATP binding"/>
    <property type="evidence" value="ECO:0007669"/>
    <property type="project" value="UniProtKB-UniRule"/>
</dbReference>
<keyword evidence="8 14" id="KW-0067">ATP-binding</keyword>
<dbReference type="FunFam" id="3.40.50.20:FF:000006">
    <property type="entry name" value="Phosphoribosylamine--glycine ligase, chloroplastic"/>
    <property type="match status" value="1"/>
</dbReference>
<dbReference type="InterPro" id="IPR011761">
    <property type="entry name" value="ATP-grasp"/>
</dbReference>
<keyword evidence="5" id="KW-0479">Metal-binding</keyword>
<dbReference type="Pfam" id="PF02844">
    <property type="entry name" value="GARS_N"/>
    <property type="match status" value="1"/>
</dbReference>
<accession>A0A151ALU2</accession>
<evidence type="ECO:0000256" key="13">
    <source>
        <dbReference type="HAMAP-Rule" id="MF_00138"/>
    </source>
</evidence>
<keyword evidence="17" id="KW-1185">Reference proteome</keyword>
<feature type="domain" description="ATP-grasp" evidence="15">
    <location>
        <begin position="107"/>
        <end position="313"/>
    </location>
</feature>
<dbReference type="Pfam" id="PF02843">
    <property type="entry name" value="GARS_C"/>
    <property type="match status" value="1"/>
</dbReference>
<keyword evidence="6 14" id="KW-0547">Nucleotide-binding</keyword>
<proteinExistence type="inferred from homology"/>
<dbReference type="SUPFAM" id="SSF52440">
    <property type="entry name" value="PreATP-grasp domain"/>
    <property type="match status" value="1"/>
</dbReference>
<evidence type="ECO:0000256" key="7">
    <source>
        <dbReference type="ARBA" id="ARBA00022755"/>
    </source>
</evidence>
<evidence type="ECO:0000256" key="3">
    <source>
        <dbReference type="ARBA" id="ARBA00013255"/>
    </source>
</evidence>
<dbReference type="SMART" id="SM01210">
    <property type="entry name" value="GARS_C"/>
    <property type="match status" value="1"/>
</dbReference>
<keyword evidence="7 13" id="KW-0658">Purine biosynthesis</keyword>
<evidence type="ECO:0000313" key="16">
    <source>
        <dbReference type="EMBL" id="KYH28609.1"/>
    </source>
</evidence>
<dbReference type="EMBL" id="LTBB01000009">
    <property type="protein sequence ID" value="KYH28609.1"/>
    <property type="molecule type" value="Genomic_DNA"/>
</dbReference>
<evidence type="ECO:0000256" key="10">
    <source>
        <dbReference type="ARBA" id="ARBA00038345"/>
    </source>
</evidence>
<sequence length="421" mass="46579">MKVLIIGSGGREHAMAWKIAQSPLVSKIYCAPGNGGTKMEEKCENVDLRTIEELIVFAKKEKIKFTIVGPEVPLVEGIVDEFKKNDLKIFGPSKKAAALEGSKSFAKSFMKKYGIKTAEYQTFDNADKALEYLKICTYPTVIKADGLAAGKGVVICHNEEEARNAVQEIMIKDIFEGAGIKIVIEEFLEGVEASILSITDGKTIIPFISSKDHKQIFDGDKGPNTGGMGVITPNFYCTEEVLEEFNKDILEPTLVGIREENMDYVGTIFFGIMITKKGVYLLEYNVRMGDPETQAVLSIMESDYVDLILNALDGKLKNYNIKWKNAHACCVTAVSKGYPGKYESGYEIKGIENTNCKVFIAGAEEKQGNLVTSGGRVLNVVALGNSLEEARKRAYNEIEKITFEGIYYRKDIGLRSDKNNL</sequence>
<comment type="similarity">
    <text evidence="10 13">Belongs to the GARS family.</text>
</comment>
<dbReference type="Proteomes" id="UP000075374">
    <property type="component" value="Unassembled WGS sequence"/>
</dbReference>
<dbReference type="HAMAP" id="MF_00138">
    <property type="entry name" value="GARS"/>
    <property type="match status" value="1"/>
</dbReference>
<dbReference type="PANTHER" id="PTHR43472">
    <property type="entry name" value="PHOSPHORIBOSYLAMINE--GLYCINE LIGASE"/>
    <property type="match status" value="1"/>
</dbReference>
<dbReference type="UniPathway" id="UPA00074">
    <property type="reaction ID" value="UER00125"/>
</dbReference>
<dbReference type="InterPro" id="IPR016185">
    <property type="entry name" value="PreATP-grasp_dom_sf"/>
</dbReference>
<evidence type="ECO:0000256" key="14">
    <source>
        <dbReference type="PROSITE-ProRule" id="PRU00409"/>
    </source>
</evidence>
<dbReference type="SUPFAM" id="SSF51246">
    <property type="entry name" value="Rudiment single hybrid motif"/>
    <property type="match status" value="1"/>
</dbReference>
<dbReference type="InterPro" id="IPR020560">
    <property type="entry name" value="PRibGlycinamide_synth_C-dom"/>
</dbReference>
<dbReference type="InterPro" id="IPR013815">
    <property type="entry name" value="ATP_grasp_subdomain_1"/>
</dbReference>
<evidence type="ECO:0000256" key="12">
    <source>
        <dbReference type="ARBA" id="ARBA00042864"/>
    </source>
</evidence>
<dbReference type="InterPro" id="IPR011054">
    <property type="entry name" value="Rudment_hybrid_motif"/>
</dbReference>
<dbReference type="GO" id="GO:0006189">
    <property type="term" value="P:'de novo' IMP biosynthetic process"/>
    <property type="evidence" value="ECO:0007669"/>
    <property type="project" value="UniProtKB-UniRule"/>
</dbReference>
<dbReference type="STRING" id="1121305.CLCOL_18700"/>
<evidence type="ECO:0000256" key="5">
    <source>
        <dbReference type="ARBA" id="ARBA00022723"/>
    </source>
</evidence>
<dbReference type="Gene3D" id="3.30.1490.20">
    <property type="entry name" value="ATP-grasp fold, A domain"/>
    <property type="match status" value="1"/>
</dbReference>
<dbReference type="SMART" id="SM01209">
    <property type="entry name" value="GARS_A"/>
    <property type="match status" value="1"/>
</dbReference>
<dbReference type="Gene3D" id="3.90.600.10">
    <property type="entry name" value="Phosphoribosylglycinamide synthetase, C-terminal domain"/>
    <property type="match status" value="1"/>
</dbReference>
<dbReference type="Pfam" id="PF01071">
    <property type="entry name" value="GARS_A"/>
    <property type="match status" value="1"/>
</dbReference>
<dbReference type="GO" id="GO:0009113">
    <property type="term" value="P:purine nucleobase biosynthetic process"/>
    <property type="evidence" value="ECO:0007669"/>
    <property type="project" value="InterPro"/>
</dbReference>
<dbReference type="SUPFAM" id="SSF56059">
    <property type="entry name" value="Glutathione synthetase ATP-binding domain-like"/>
    <property type="match status" value="1"/>
</dbReference>
<gene>
    <name evidence="13 16" type="primary">purD</name>
    <name evidence="16" type="ORF">CLCOL_18700</name>
</gene>
<comment type="pathway">
    <text evidence="2 13">Purine metabolism; IMP biosynthesis via de novo pathway; N(1)-(5-phospho-D-ribosyl)glycinamide from 5-phospho-alpha-D-ribose 1-diphosphate: step 2/2.</text>
</comment>
<name>A0A151ALU2_9CLOT</name>
<organism evidence="16 17">
    <name type="scientific">Clostridium colicanis DSM 13634</name>
    <dbReference type="NCBI Taxonomy" id="1121305"/>
    <lineage>
        <taxon>Bacteria</taxon>
        <taxon>Bacillati</taxon>
        <taxon>Bacillota</taxon>
        <taxon>Clostridia</taxon>
        <taxon>Eubacteriales</taxon>
        <taxon>Clostridiaceae</taxon>
        <taxon>Clostridium</taxon>
    </lineage>
</organism>
<dbReference type="PATRIC" id="fig|1121305.3.peg.1872"/>
<evidence type="ECO:0000256" key="1">
    <source>
        <dbReference type="ARBA" id="ARBA00001936"/>
    </source>
</evidence>
<evidence type="ECO:0000313" key="17">
    <source>
        <dbReference type="Proteomes" id="UP000075374"/>
    </source>
</evidence>
<evidence type="ECO:0000256" key="11">
    <source>
        <dbReference type="ARBA" id="ARBA00042242"/>
    </source>
</evidence>
<keyword evidence="9" id="KW-0464">Manganese</keyword>
<evidence type="ECO:0000256" key="8">
    <source>
        <dbReference type="ARBA" id="ARBA00022840"/>
    </source>
</evidence>
<evidence type="ECO:0000256" key="2">
    <source>
        <dbReference type="ARBA" id="ARBA00005174"/>
    </source>
</evidence>
<dbReference type="InterPro" id="IPR020562">
    <property type="entry name" value="PRibGlycinamide_synth_N"/>
</dbReference>
<dbReference type="Gene3D" id="3.40.50.20">
    <property type="match status" value="1"/>
</dbReference>
<protein>
    <recommendedName>
        <fullName evidence="3 13">Phosphoribosylamine--glycine ligase</fullName>
        <ecNumber evidence="3 13">6.3.4.13</ecNumber>
    </recommendedName>
    <alternativeName>
        <fullName evidence="13">GARS</fullName>
    </alternativeName>
    <alternativeName>
        <fullName evidence="11 13">Glycinamide ribonucleotide synthetase</fullName>
    </alternativeName>
    <alternativeName>
        <fullName evidence="12 13">Phosphoribosylglycinamide synthetase</fullName>
    </alternativeName>
</protein>
<dbReference type="RefSeq" id="WP_061858696.1">
    <property type="nucleotide sequence ID" value="NZ_LTBB01000009.1"/>
</dbReference>
<evidence type="ECO:0000256" key="6">
    <source>
        <dbReference type="ARBA" id="ARBA00022741"/>
    </source>
</evidence>
<evidence type="ECO:0000256" key="4">
    <source>
        <dbReference type="ARBA" id="ARBA00022598"/>
    </source>
</evidence>